<keyword evidence="2" id="KW-1185">Reference proteome</keyword>
<protein>
    <submittedName>
        <fullName evidence="1">Uncharacterized protein</fullName>
    </submittedName>
</protein>
<gene>
    <name evidence="1" type="ORF">PENTCL1PPCAC_12423</name>
</gene>
<dbReference type="EMBL" id="BTSX01000003">
    <property type="protein sequence ID" value="GMS90248.1"/>
    <property type="molecule type" value="Genomic_DNA"/>
</dbReference>
<accession>A0AAV5T7X8</accession>
<feature type="non-terminal residue" evidence="1">
    <location>
        <position position="134"/>
    </location>
</feature>
<reference evidence="1" key="1">
    <citation type="submission" date="2023-10" db="EMBL/GenBank/DDBJ databases">
        <title>Genome assembly of Pristionchus species.</title>
        <authorList>
            <person name="Yoshida K."/>
            <person name="Sommer R.J."/>
        </authorList>
    </citation>
    <scope>NUCLEOTIDE SEQUENCE</scope>
    <source>
        <strain evidence="1">RS0144</strain>
    </source>
</reference>
<sequence length="134" mass="15513">MVLFICIIVLILIRNFLAGTIIYWTRDSPFEIKELFVYHRGTKVSATPPPLPLYLLAYPSVIEESLFFVVLRENEKLATVYKVELEQMSHGTVELQVNEHRKIPYGLIGTVLSVFHPCHLIIHPQHLEFYSFDG</sequence>
<name>A0AAV5T7X8_9BILA</name>
<proteinExistence type="predicted"/>
<comment type="caution">
    <text evidence="1">The sequence shown here is derived from an EMBL/GenBank/DDBJ whole genome shotgun (WGS) entry which is preliminary data.</text>
</comment>
<evidence type="ECO:0000313" key="2">
    <source>
        <dbReference type="Proteomes" id="UP001432027"/>
    </source>
</evidence>
<dbReference type="Proteomes" id="UP001432027">
    <property type="component" value="Unassembled WGS sequence"/>
</dbReference>
<dbReference type="AlphaFoldDB" id="A0AAV5T7X8"/>
<organism evidence="1 2">
    <name type="scientific">Pristionchus entomophagus</name>
    <dbReference type="NCBI Taxonomy" id="358040"/>
    <lineage>
        <taxon>Eukaryota</taxon>
        <taxon>Metazoa</taxon>
        <taxon>Ecdysozoa</taxon>
        <taxon>Nematoda</taxon>
        <taxon>Chromadorea</taxon>
        <taxon>Rhabditida</taxon>
        <taxon>Rhabditina</taxon>
        <taxon>Diplogasteromorpha</taxon>
        <taxon>Diplogasteroidea</taxon>
        <taxon>Neodiplogasteridae</taxon>
        <taxon>Pristionchus</taxon>
    </lineage>
</organism>
<evidence type="ECO:0000313" key="1">
    <source>
        <dbReference type="EMBL" id="GMS90248.1"/>
    </source>
</evidence>